<evidence type="ECO:0000259" key="1">
    <source>
        <dbReference type="PROSITE" id="PS50943"/>
    </source>
</evidence>
<dbReference type="STRING" id="46224.B4102_1182"/>
<dbReference type="EMBL" id="LQYN01000073">
    <property type="protein sequence ID" value="KYD00170.1"/>
    <property type="molecule type" value="Genomic_DNA"/>
</dbReference>
<dbReference type="Proteomes" id="UP000075666">
    <property type="component" value="Unassembled WGS sequence"/>
</dbReference>
<comment type="caution">
    <text evidence="2">The sequence shown here is derived from an EMBL/GenBank/DDBJ whole genome shotgun (WGS) entry which is preliminary data.</text>
</comment>
<dbReference type="InterPro" id="IPR011990">
    <property type="entry name" value="TPR-like_helical_dom_sf"/>
</dbReference>
<organism evidence="2 3">
    <name type="scientific">Heyndrickxia sporothermodurans</name>
    <dbReference type="NCBI Taxonomy" id="46224"/>
    <lineage>
        <taxon>Bacteria</taxon>
        <taxon>Bacillati</taxon>
        <taxon>Bacillota</taxon>
        <taxon>Bacilli</taxon>
        <taxon>Bacillales</taxon>
        <taxon>Bacillaceae</taxon>
        <taxon>Heyndrickxia</taxon>
    </lineage>
</organism>
<dbReference type="Gene3D" id="1.25.40.1000">
    <property type="match status" value="1"/>
</dbReference>
<dbReference type="Gene3D" id="1.25.40.10">
    <property type="entry name" value="Tetratricopeptide repeat domain"/>
    <property type="match status" value="1"/>
</dbReference>
<dbReference type="CDD" id="cd00093">
    <property type="entry name" value="HTH_XRE"/>
    <property type="match status" value="1"/>
</dbReference>
<dbReference type="InterPro" id="IPR010982">
    <property type="entry name" value="Lambda_DNA-bd_dom_sf"/>
</dbReference>
<dbReference type="Pfam" id="PF01381">
    <property type="entry name" value="HTH_3"/>
    <property type="match status" value="1"/>
</dbReference>
<reference evidence="2 3" key="1">
    <citation type="submission" date="2016-01" db="EMBL/GenBank/DDBJ databases">
        <title>Genome Sequences of Twelve Sporeforming Bacillus Species Isolated from Foods.</title>
        <authorList>
            <person name="Berendsen E.M."/>
            <person name="Wells-Bennik M.H."/>
            <person name="Krawcyk A.O."/>
            <person name="De Jong A."/>
            <person name="Holsappel S."/>
            <person name="Eijlander R.T."/>
            <person name="Kuipers O.P."/>
        </authorList>
    </citation>
    <scope>NUCLEOTIDE SEQUENCE [LARGE SCALE GENOMIC DNA]</scope>
    <source>
        <strain evidence="2 3">B4102</strain>
    </source>
</reference>
<proteinExistence type="predicted"/>
<dbReference type="RefSeq" id="WP_066233489.1">
    <property type="nucleotide sequence ID" value="NZ_LQYN01000073.1"/>
</dbReference>
<dbReference type="PROSITE" id="PS50943">
    <property type="entry name" value="HTH_CROC1"/>
    <property type="match status" value="1"/>
</dbReference>
<accession>A0A150KN72</accession>
<dbReference type="Gene3D" id="1.10.260.40">
    <property type="entry name" value="lambda repressor-like DNA-binding domains"/>
    <property type="match status" value="1"/>
</dbReference>
<keyword evidence="3" id="KW-1185">Reference proteome</keyword>
<name>A0A150KN72_9BACI</name>
<dbReference type="OrthoDB" id="252257at2"/>
<sequence length="414" mass="49516">MVKGKILKYYREQKGYTQEQLSKGICSVSHLSKIERGITEYSEEITAILSKKLNINIQDEVNKFKIFEETLQEWQNAIVMLDTDEMQVKKAALDANPLKNIPDFQVRYSLLLARHYLVFYEIEKCHKLMENVKKLDINLSPYESNLYNHVQGIYYFSIGSYKKSIEILKKIDSNYSSQEYYYHLAISYHAVHNNTLAQYYAQKALHYFQETLNFTRILDTETLIILLINAKSQFSLKETRQFYYKLIQSAKKIQSVNRLMKLYYNFGQELFRRKRFEEAKEYIDKGFSLIKEDDFYYLTMLDLYIDICYKGNLKSKESLLTDAKKGLHHAIQRKDHRYLYFNLHIFSLKGMEDSYYKYVEDEVLPYFIQSGNEDIIQHFEVRLFRYYIKTGQNEKAWAIAKKKMLVENSLYELD</sequence>
<dbReference type="PANTHER" id="PTHR37038">
    <property type="entry name" value="TRANSCRIPTIONAL REGULATOR-RELATED"/>
    <property type="match status" value="1"/>
</dbReference>
<dbReference type="InterPro" id="IPR053163">
    <property type="entry name" value="HTH-type_regulator_Rgg"/>
</dbReference>
<dbReference type="SUPFAM" id="SSF48452">
    <property type="entry name" value="TPR-like"/>
    <property type="match status" value="1"/>
</dbReference>
<feature type="domain" description="HTH cro/C1-type" evidence="1">
    <location>
        <begin position="7"/>
        <end position="64"/>
    </location>
</feature>
<dbReference type="PANTHER" id="PTHR37038:SF14">
    <property type="entry name" value="TRANSCRIPTIONAL ACTIVATOR"/>
    <property type="match status" value="1"/>
</dbReference>
<gene>
    <name evidence="2" type="ORF">B4102_1182</name>
</gene>
<evidence type="ECO:0000313" key="2">
    <source>
        <dbReference type="EMBL" id="KYD00170.1"/>
    </source>
</evidence>
<dbReference type="PATRIC" id="fig|46224.3.peg.3913"/>
<protein>
    <recommendedName>
        <fullName evidence="1">HTH cro/C1-type domain-containing protein</fullName>
    </recommendedName>
</protein>
<dbReference type="SUPFAM" id="SSF47413">
    <property type="entry name" value="lambda repressor-like DNA-binding domains"/>
    <property type="match status" value="1"/>
</dbReference>
<dbReference type="InterPro" id="IPR001387">
    <property type="entry name" value="Cro/C1-type_HTH"/>
</dbReference>
<dbReference type="GO" id="GO:0003677">
    <property type="term" value="F:DNA binding"/>
    <property type="evidence" value="ECO:0007669"/>
    <property type="project" value="InterPro"/>
</dbReference>
<evidence type="ECO:0000313" key="3">
    <source>
        <dbReference type="Proteomes" id="UP000075666"/>
    </source>
</evidence>
<dbReference type="AlphaFoldDB" id="A0A150KN72"/>
<dbReference type="SMART" id="SM00530">
    <property type="entry name" value="HTH_XRE"/>
    <property type="match status" value="1"/>
</dbReference>